<dbReference type="EMBL" id="GBXM01099112">
    <property type="protein sequence ID" value="JAH09465.1"/>
    <property type="molecule type" value="Transcribed_RNA"/>
</dbReference>
<protein>
    <submittedName>
        <fullName evidence="1">Uncharacterized protein</fullName>
    </submittedName>
</protein>
<name>A0A0E9PZG2_ANGAN</name>
<reference evidence="1" key="1">
    <citation type="submission" date="2014-11" db="EMBL/GenBank/DDBJ databases">
        <authorList>
            <person name="Amaro Gonzalez C."/>
        </authorList>
    </citation>
    <scope>NUCLEOTIDE SEQUENCE</scope>
</reference>
<reference evidence="1" key="2">
    <citation type="journal article" date="2015" name="Fish Shellfish Immunol.">
        <title>Early steps in the European eel (Anguilla anguilla)-Vibrio vulnificus interaction in the gills: Role of the RtxA13 toxin.</title>
        <authorList>
            <person name="Callol A."/>
            <person name="Pajuelo D."/>
            <person name="Ebbesson L."/>
            <person name="Teles M."/>
            <person name="MacKenzie S."/>
            <person name="Amaro C."/>
        </authorList>
    </citation>
    <scope>NUCLEOTIDE SEQUENCE</scope>
</reference>
<proteinExistence type="predicted"/>
<organism evidence="1">
    <name type="scientific">Anguilla anguilla</name>
    <name type="common">European freshwater eel</name>
    <name type="synonym">Muraena anguilla</name>
    <dbReference type="NCBI Taxonomy" id="7936"/>
    <lineage>
        <taxon>Eukaryota</taxon>
        <taxon>Metazoa</taxon>
        <taxon>Chordata</taxon>
        <taxon>Craniata</taxon>
        <taxon>Vertebrata</taxon>
        <taxon>Euteleostomi</taxon>
        <taxon>Actinopterygii</taxon>
        <taxon>Neopterygii</taxon>
        <taxon>Teleostei</taxon>
        <taxon>Anguilliformes</taxon>
        <taxon>Anguillidae</taxon>
        <taxon>Anguilla</taxon>
    </lineage>
</organism>
<evidence type="ECO:0000313" key="1">
    <source>
        <dbReference type="EMBL" id="JAH09465.1"/>
    </source>
</evidence>
<sequence>MADGEDDDVPLILTWEDASCGL</sequence>
<dbReference type="AlphaFoldDB" id="A0A0E9PZG2"/>
<accession>A0A0E9PZG2</accession>